<gene>
    <name evidence="2" type="ORF">Dda_6619</name>
</gene>
<feature type="compositionally biased region" description="Low complexity" evidence="1">
    <location>
        <begin position="205"/>
        <end position="215"/>
    </location>
</feature>
<sequence length="971" mass="106949">MHGEKPRLRIRSGVREGPTPKSIFLGSCSSSYCSYASQNQGKSPRNIILIIMLNIQELTARLLLLTLSRRLAAQDHEARQAAQAATSSSTQDSKNPVSDAGSSLQKSSDSCLSYSSTDFQREASLLSSKTVESWTRIRPFMEWNPDSTIAQDIENLFRQEFEREYPPAGDNPYLRVISTFVDKMKDIDESSVPATLQNRELSDKNSPSSVSSPNSEAMEVQYRAPVMSYDGVLTFMAQEVVEMVAIMYGRLGCQHLEDSAGKFYVKSCLGDPTTSMFSKSILNGTAAQKPSPLARFEQHQIVQMVESWFSLHPLSGIASKTLFLRQFRDGKHDEILLNLMVGDALYIGDGRVGSNAGEPFFEYACALMGTRKTDKFSLSIMQSCLLLTWHYLCIGRGRKGTAFASMACAGTNRVLIQLNNKPITGQGMINGVDIGEVETELLKNVNSVLSLLTLWGFMQFDTPFADFLPAVPLASESLPADRRFSKVAELDERSGNLSTRRRQAYMIKSWWALQNITSTCSHIYALYPRNAPSSEKRDDMFWVSLHRLKGINQNIPLLCLRIRKVLEEAVRSLDVRLQGDASMDAAAVTVPLVLYYVIMIHLLFPAVVEEDDWSVTVDTMSKFFETSEALMGALKRFEAESGESPGDNKWVFSRAMLPPESTDIAIANMMLLGIDACGRALEYFIGCVDKESWAESQIVLAYSIRLREVAEQLLKACKFAKLNSARRLKEVKRQIKKVLARLDEWKMFDAESPMTEPKMPQQDAFGEFDIDLAASAAAAAAFNLAGDYSNAANYDFSNLDFDTNMAQWQLSAMAATSQPGSRGEQLPSPPMSSSAQPQSRSASAGNSPEFIISAASPNIPGIASTASFPATAQASSSLSMGMSSTGSTAPSISIDPTYLDGGDIDINAGTSTATQGQMPEIKVPAPHDFQDFSFSSYNTHFPSPETFWMTRPPGVDADPKLLEQMKKRGGQ</sequence>
<comment type="caution">
    <text evidence="2">The sequence shown here is derived from an EMBL/GenBank/DDBJ whole genome shotgun (WGS) entry which is preliminary data.</text>
</comment>
<evidence type="ECO:0008006" key="4">
    <source>
        <dbReference type="Google" id="ProtNLM"/>
    </source>
</evidence>
<evidence type="ECO:0000313" key="3">
    <source>
        <dbReference type="Proteomes" id="UP001221413"/>
    </source>
</evidence>
<proteinExistence type="predicted"/>
<protein>
    <recommendedName>
        <fullName evidence="4">Transcription factor domain-containing protein</fullName>
    </recommendedName>
</protein>
<name>A0AAD6ITT9_DREDA</name>
<evidence type="ECO:0000256" key="1">
    <source>
        <dbReference type="SAM" id="MobiDB-lite"/>
    </source>
</evidence>
<feature type="region of interest" description="Disordered" evidence="1">
    <location>
        <begin position="192"/>
        <end position="217"/>
    </location>
</feature>
<dbReference type="CDD" id="cd12148">
    <property type="entry name" value="fungal_TF_MHR"/>
    <property type="match status" value="1"/>
</dbReference>
<keyword evidence="3" id="KW-1185">Reference proteome</keyword>
<dbReference type="EMBL" id="JAQGDS010000008">
    <property type="protein sequence ID" value="KAJ6258573.1"/>
    <property type="molecule type" value="Genomic_DNA"/>
</dbReference>
<feature type="region of interest" description="Disordered" evidence="1">
    <location>
        <begin position="82"/>
        <end position="105"/>
    </location>
</feature>
<organism evidence="2 3">
    <name type="scientific">Drechslerella dactyloides</name>
    <name type="common">Nematode-trapping fungus</name>
    <name type="synonym">Arthrobotrys dactyloides</name>
    <dbReference type="NCBI Taxonomy" id="74499"/>
    <lineage>
        <taxon>Eukaryota</taxon>
        <taxon>Fungi</taxon>
        <taxon>Dikarya</taxon>
        <taxon>Ascomycota</taxon>
        <taxon>Pezizomycotina</taxon>
        <taxon>Orbiliomycetes</taxon>
        <taxon>Orbiliales</taxon>
        <taxon>Orbiliaceae</taxon>
        <taxon>Drechslerella</taxon>
    </lineage>
</organism>
<feature type="region of interest" description="Disordered" evidence="1">
    <location>
        <begin position="813"/>
        <end position="846"/>
    </location>
</feature>
<feature type="compositionally biased region" description="Low complexity" evidence="1">
    <location>
        <begin position="831"/>
        <end position="844"/>
    </location>
</feature>
<dbReference type="AlphaFoldDB" id="A0AAD6ITT9"/>
<evidence type="ECO:0000313" key="2">
    <source>
        <dbReference type="EMBL" id="KAJ6258573.1"/>
    </source>
</evidence>
<reference evidence="2" key="1">
    <citation type="submission" date="2023-01" db="EMBL/GenBank/DDBJ databases">
        <title>The chitinases involved in constricting ring structure development in the nematode-trapping fungus Drechslerella dactyloides.</title>
        <authorList>
            <person name="Wang R."/>
            <person name="Zhang L."/>
            <person name="Tang P."/>
            <person name="Li S."/>
            <person name="Liang L."/>
        </authorList>
    </citation>
    <scope>NUCLEOTIDE SEQUENCE</scope>
    <source>
        <strain evidence="2">YMF1.00031</strain>
    </source>
</reference>
<feature type="compositionally biased region" description="Low complexity" evidence="1">
    <location>
        <begin position="82"/>
        <end position="93"/>
    </location>
</feature>
<accession>A0AAD6ITT9</accession>
<dbReference type="Proteomes" id="UP001221413">
    <property type="component" value="Unassembled WGS sequence"/>
</dbReference>